<dbReference type="FunFam" id="3.30.70.270:FF:000020">
    <property type="entry name" value="Transposon Tf2-6 polyprotein-like Protein"/>
    <property type="match status" value="1"/>
</dbReference>
<evidence type="ECO:0000256" key="8">
    <source>
        <dbReference type="ARBA" id="ARBA00022801"/>
    </source>
</evidence>
<dbReference type="GO" id="GO:0015074">
    <property type="term" value="P:DNA integration"/>
    <property type="evidence" value="ECO:0007669"/>
    <property type="project" value="UniProtKB-KW"/>
</dbReference>
<keyword evidence="4" id="KW-0548">Nucleotidyltransferase</keyword>
<dbReference type="InterPro" id="IPR041373">
    <property type="entry name" value="RT_RNaseH"/>
</dbReference>
<evidence type="ECO:0000256" key="9">
    <source>
        <dbReference type="ARBA" id="ARBA00022908"/>
    </source>
</evidence>
<evidence type="ECO:0000256" key="4">
    <source>
        <dbReference type="ARBA" id="ARBA00022695"/>
    </source>
</evidence>
<dbReference type="CDD" id="cd01647">
    <property type="entry name" value="RT_LTR"/>
    <property type="match status" value="1"/>
</dbReference>
<feature type="domain" description="Integrase catalytic" evidence="13">
    <location>
        <begin position="712"/>
        <end position="875"/>
    </location>
</feature>
<dbReference type="FunFam" id="3.10.10.10:FF:000007">
    <property type="entry name" value="Retrovirus-related Pol polyprotein from transposon 17.6-like Protein"/>
    <property type="match status" value="1"/>
</dbReference>
<dbReference type="InterPro" id="IPR012337">
    <property type="entry name" value="RNaseH-like_sf"/>
</dbReference>
<dbReference type="InterPro" id="IPR036397">
    <property type="entry name" value="RNaseH_sf"/>
</dbReference>
<dbReference type="InterPro" id="IPR001584">
    <property type="entry name" value="Integrase_cat-core"/>
</dbReference>
<keyword evidence="2" id="KW-0645">Protease</keyword>
<evidence type="ECO:0000256" key="2">
    <source>
        <dbReference type="ARBA" id="ARBA00022670"/>
    </source>
</evidence>
<dbReference type="SUPFAM" id="SSF56672">
    <property type="entry name" value="DNA/RNA polymerases"/>
    <property type="match status" value="1"/>
</dbReference>
<reference evidence="14" key="1">
    <citation type="submission" date="2023-04" db="EMBL/GenBank/DDBJ databases">
        <title>Novel viruses in aedes, anopheles and culex mosquitoes from high pantanal, mato grosso state, Brazil 2019.</title>
        <authorList>
            <person name="Pavon J.A.R."/>
            <person name="Neves N.A.S."/>
            <person name="Pinho J.B."/>
            <person name="Patroca S."/>
            <person name="Cruz A.C.B."/>
            <person name="Medeiros D.B.A."/>
            <person name="Nunes M.R.T."/>
            <person name="Slhessarenko R.D."/>
        </authorList>
    </citation>
    <scope>NUCLEOTIDE SEQUENCE</scope>
    <source>
        <strain evidence="14">JARP7</strain>
    </source>
</reference>
<dbReference type="Gene3D" id="3.30.70.270">
    <property type="match status" value="2"/>
</dbReference>
<protein>
    <submittedName>
        <fullName evidence="14">Polyprotein</fullName>
    </submittedName>
</protein>
<dbReference type="GO" id="GO:0046872">
    <property type="term" value="F:metal ion binding"/>
    <property type="evidence" value="ECO:0007669"/>
    <property type="project" value="UniProtKB-KW"/>
</dbReference>
<dbReference type="Pfam" id="PF17917">
    <property type="entry name" value="RT_RNaseH"/>
    <property type="match status" value="1"/>
</dbReference>
<evidence type="ECO:0000256" key="11">
    <source>
        <dbReference type="ARBA" id="ARBA00023172"/>
    </source>
</evidence>
<feature type="domain" description="Reverse transcriptase" evidence="12">
    <location>
        <begin position="125"/>
        <end position="309"/>
    </location>
</feature>
<dbReference type="GO" id="GO:0003676">
    <property type="term" value="F:nucleic acid binding"/>
    <property type="evidence" value="ECO:0007669"/>
    <property type="project" value="InterPro"/>
</dbReference>
<dbReference type="EMBL" id="OQ968275">
    <property type="protein sequence ID" value="WNO13908.1"/>
    <property type="molecule type" value="Genomic_RNA"/>
</dbReference>
<keyword evidence="11" id="KW-0233">DNA recombination</keyword>
<keyword evidence="9" id="KW-0229">DNA integration</keyword>
<dbReference type="GO" id="GO:0004519">
    <property type="term" value="F:endonuclease activity"/>
    <property type="evidence" value="ECO:0007669"/>
    <property type="project" value="UniProtKB-KW"/>
</dbReference>
<proteinExistence type="predicted"/>
<dbReference type="InterPro" id="IPR043128">
    <property type="entry name" value="Rev_trsase/Diguanyl_cyclase"/>
</dbReference>
<dbReference type="PANTHER" id="PTHR37984:SF5">
    <property type="entry name" value="PROTEIN NYNRIN-LIKE"/>
    <property type="match status" value="1"/>
</dbReference>
<evidence type="ECO:0000259" key="13">
    <source>
        <dbReference type="PROSITE" id="PS50994"/>
    </source>
</evidence>
<dbReference type="GO" id="GO:0008233">
    <property type="term" value="F:peptidase activity"/>
    <property type="evidence" value="ECO:0007669"/>
    <property type="project" value="UniProtKB-KW"/>
</dbReference>
<dbReference type="PANTHER" id="PTHR37984">
    <property type="entry name" value="PROTEIN CBG26694"/>
    <property type="match status" value="1"/>
</dbReference>
<sequence length="963" mass="111769">MENIKSFDAIIGYDTLEELRAVIDIPRNKLIIDGTHIIPLLHYNLQQVNKIEVRDEHLTEIQREKLSKMLDRFKTLFQPPENKLPFTTRIQAEIRTTDNTPVYSKLYPYPQSLKQEVETQISKLLKDGIIRPSKSPYNSPIWVVKKKQDASKINKYRVVMDYRKLNSKTISDKYPIPDTSTVLANLGKSKYFTTLDLNSGFHQIPMAESDIEKTAFSINNGKYEFVRLPFGLKNGPSIFQRVMDDVLRDHIGTICHVYIDDIIVLGETFEQHLLNLETILNTLKNANFCIQPDKSEFCKKEVEFLGFIVTQNGLKPNPKKVEAIKNYPKPSNIKELRAFLGLSGYYRRFIKGYAALAKPLTNMLRGKEGHLSRNESKKINITLDDHALLAFNTLKEVLCSEDVLIFPDFNKPFILNTDASNQALGAVLSQRTCQGERPISFISKSLSKTEENYATNEKEMLAIVWALNVFRNFIYGAKILIYTDHMPLTYAISPKNVNAKLKRWKSYIEEHDHEIFYKKGKSNHVADALSRIQINSLTSTAHSADNDDNSYIFSTESPVNVFRNQLIFETASQSGYTFSILFGTHKRHLFKEPKFTKDFLEKQLKAYLKPNCLNGIMCSEPVMGTIQEIYKENFNPKITKARYTQRKVNDISNKDDQIKIIKETHFYAHRNAKENVAQIIKNNYFPGMNKLTREYVKTCDICKIEKYDRHPQKSLPVKTQVPYYPGEIIHIDIFVYNQNNCFISSIDKFSKFVKIKQIKSKSIADIHRPIIELLYDWDIPKIIVMDNERSFTSQIIEQQIRELGVEISKTPVNHSESNGQIERAHSTIREIMRCSRNTSPNLNLNDLLQIAIHKYNNSIHSVTGDTPKNIYTGINRDNLSIPQFQEQRKKTLENIINKFKTMNDKIKEPKYRKYTPGQFAYEKIKSVSKRDPFYKKVKVKENHLTFIIDEENRKIHKCNLRKE</sequence>
<accession>A0AB38Z1M6</accession>
<evidence type="ECO:0000256" key="3">
    <source>
        <dbReference type="ARBA" id="ARBA00022679"/>
    </source>
</evidence>
<dbReference type="Gene3D" id="3.30.420.10">
    <property type="entry name" value="Ribonuclease H-like superfamily/Ribonuclease H"/>
    <property type="match status" value="1"/>
</dbReference>
<evidence type="ECO:0000256" key="5">
    <source>
        <dbReference type="ARBA" id="ARBA00022722"/>
    </source>
</evidence>
<dbReference type="SUPFAM" id="SSF53098">
    <property type="entry name" value="Ribonuclease H-like"/>
    <property type="match status" value="1"/>
</dbReference>
<dbReference type="PROSITE" id="PS50878">
    <property type="entry name" value="RT_POL"/>
    <property type="match status" value="1"/>
</dbReference>
<keyword evidence="7" id="KW-0255">Endonuclease</keyword>
<comment type="cofactor">
    <cofactor evidence="1">
        <name>Mg(2+)</name>
        <dbReference type="ChEBI" id="CHEBI:18420"/>
    </cofactor>
</comment>
<dbReference type="PROSITE" id="PS50994">
    <property type="entry name" value="INTEGRASE"/>
    <property type="match status" value="1"/>
</dbReference>
<keyword evidence="5" id="KW-0540">Nuclease</keyword>
<dbReference type="GO" id="GO:0003964">
    <property type="term" value="F:RNA-directed DNA polymerase activity"/>
    <property type="evidence" value="ECO:0007669"/>
    <property type="project" value="UniProtKB-KW"/>
</dbReference>
<dbReference type="Pfam" id="PF00078">
    <property type="entry name" value="RVT_1"/>
    <property type="match status" value="1"/>
</dbReference>
<dbReference type="InterPro" id="IPR043502">
    <property type="entry name" value="DNA/RNA_pol_sf"/>
</dbReference>
<dbReference type="InterPro" id="IPR000477">
    <property type="entry name" value="RT_dom"/>
</dbReference>
<evidence type="ECO:0000259" key="12">
    <source>
        <dbReference type="PROSITE" id="PS50878"/>
    </source>
</evidence>
<dbReference type="Pfam" id="PF17921">
    <property type="entry name" value="Integrase_H2C2"/>
    <property type="match status" value="1"/>
</dbReference>
<evidence type="ECO:0000256" key="7">
    <source>
        <dbReference type="ARBA" id="ARBA00022759"/>
    </source>
</evidence>
<dbReference type="InterPro" id="IPR041588">
    <property type="entry name" value="Integrase_H2C2"/>
</dbReference>
<evidence type="ECO:0000313" key="14">
    <source>
        <dbReference type="EMBL" id="WNO13908.1"/>
    </source>
</evidence>
<evidence type="ECO:0000256" key="1">
    <source>
        <dbReference type="ARBA" id="ARBA00001946"/>
    </source>
</evidence>
<organism evidence="14">
    <name type="scientific">Chuta errantivirus</name>
    <dbReference type="NCBI Taxonomy" id="3078401"/>
    <lineage>
        <taxon>Viruses</taxon>
        <taxon>Riboviria</taxon>
        <taxon>Pararnavirae</taxon>
        <taxon>Artverviricota</taxon>
        <taxon>Revtraviricetes</taxon>
        <taxon>Ortervirales</taxon>
        <taxon>Metaviridae</taxon>
        <taxon>Errantivirus</taxon>
    </lineage>
</organism>
<dbReference type="CDD" id="cd09274">
    <property type="entry name" value="RNase_HI_RT_Ty3"/>
    <property type="match status" value="1"/>
</dbReference>
<keyword evidence="8" id="KW-0378">Hydrolase</keyword>
<keyword evidence="10" id="KW-0695">RNA-directed DNA polymerase</keyword>
<dbReference type="InterPro" id="IPR050951">
    <property type="entry name" value="Retrovirus_Pol_polyprotein"/>
</dbReference>
<dbReference type="Gene3D" id="1.10.340.70">
    <property type="match status" value="1"/>
</dbReference>
<keyword evidence="3" id="KW-0808">Transferase</keyword>
<dbReference type="GO" id="GO:0006508">
    <property type="term" value="P:proteolysis"/>
    <property type="evidence" value="ECO:0007669"/>
    <property type="project" value="UniProtKB-KW"/>
</dbReference>
<evidence type="ECO:0000256" key="10">
    <source>
        <dbReference type="ARBA" id="ARBA00022918"/>
    </source>
</evidence>
<dbReference type="Gene3D" id="3.10.10.10">
    <property type="entry name" value="HIV Type 1 Reverse Transcriptase, subunit A, domain 1"/>
    <property type="match status" value="1"/>
</dbReference>
<evidence type="ECO:0000256" key="6">
    <source>
        <dbReference type="ARBA" id="ARBA00022723"/>
    </source>
</evidence>
<name>A0AB38Z1M6_9VIRU</name>
<dbReference type="GO" id="GO:0006310">
    <property type="term" value="P:DNA recombination"/>
    <property type="evidence" value="ECO:0007669"/>
    <property type="project" value="UniProtKB-KW"/>
</dbReference>
<keyword evidence="6" id="KW-0479">Metal-binding</keyword>